<dbReference type="NCBIfam" id="TIGR00276">
    <property type="entry name" value="tRNA epoxyqueuosine(34) reductase QueG"/>
    <property type="match status" value="1"/>
</dbReference>
<dbReference type="EC" id="1.17.99.6" evidence="9"/>
<dbReference type="EMBL" id="CP098400">
    <property type="protein sequence ID" value="URW79562.1"/>
    <property type="molecule type" value="Genomic_DNA"/>
</dbReference>
<keyword evidence="8 9" id="KW-0411">Iron-sulfur</keyword>
<dbReference type="GO" id="GO:0046872">
    <property type="term" value="F:metal ion binding"/>
    <property type="evidence" value="ECO:0007669"/>
    <property type="project" value="UniProtKB-KW"/>
</dbReference>
<evidence type="ECO:0000256" key="6">
    <source>
        <dbReference type="ARBA" id="ARBA00023002"/>
    </source>
</evidence>
<comment type="pathway">
    <text evidence="9">tRNA modification; tRNA-queuosine biosynthesis.</text>
</comment>
<reference evidence="11" key="1">
    <citation type="submission" date="2022-05" db="EMBL/GenBank/DDBJ databases">
        <authorList>
            <person name="Sun X."/>
        </authorList>
    </citation>
    <scope>NUCLEOTIDE SEQUENCE</scope>
    <source>
        <strain evidence="11">Ai-910</strain>
    </source>
</reference>
<protein>
    <recommendedName>
        <fullName evidence="9">Epoxyqueuosine reductase</fullName>
        <ecNumber evidence="9">1.17.99.6</ecNumber>
    </recommendedName>
    <alternativeName>
        <fullName evidence="9">Queuosine biosynthesis protein QueG</fullName>
    </alternativeName>
</protein>
<gene>
    <name evidence="9 11" type="primary">queG</name>
    <name evidence="11" type="ORF">M9189_11935</name>
</gene>
<dbReference type="AlphaFoldDB" id="A0A9J6ZNS6"/>
<dbReference type="GO" id="GO:0051539">
    <property type="term" value="F:4 iron, 4 sulfur cluster binding"/>
    <property type="evidence" value="ECO:0007669"/>
    <property type="project" value="UniProtKB-KW"/>
</dbReference>
<keyword evidence="1 9" id="KW-0004">4Fe-4S</keyword>
<feature type="binding site" evidence="9">
    <location>
        <position position="192"/>
    </location>
    <ligand>
        <name>[4Fe-4S] cluster</name>
        <dbReference type="ChEBI" id="CHEBI:49883"/>
        <label>1</label>
    </ligand>
</feature>
<comment type="caution">
    <text evidence="9">Lacks conserved residue(s) required for the propagation of feature annotation.</text>
</comment>
<dbReference type="PANTHER" id="PTHR30002:SF4">
    <property type="entry name" value="EPOXYQUEUOSINE REDUCTASE"/>
    <property type="match status" value="1"/>
</dbReference>
<evidence type="ECO:0000313" key="12">
    <source>
        <dbReference type="Proteomes" id="UP001056426"/>
    </source>
</evidence>
<keyword evidence="3 9" id="KW-0819">tRNA processing</keyword>
<feature type="binding site" evidence="9">
    <location>
        <position position="134"/>
    </location>
    <ligand>
        <name>cob(II)alamin</name>
        <dbReference type="ChEBI" id="CHEBI:16304"/>
    </ligand>
</feature>
<feature type="binding site" evidence="9">
    <location>
        <position position="195"/>
    </location>
    <ligand>
        <name>[4Fe-4S] cluster</name>
        <dbReference type="ChEBI" id="CHEBI:49883"/>
        <label>1</label>
    </ligand>
</feature>
<feature type="binding site" evidence="9">
    <location>
        <position position="189"/>
    </location>
    <ligand>
        <name>[4Fe-4S] cluster</name>
        <dbReference type="ChEBI" id="CHEBI:49883"/>
        <label>1</label>
    </ligand>
</feature>
<proteinExistence type="inferred from homology"/>
<evidence type="ECO:0000256" key="4">
    <source>
        <dbReference type="ARBA" id="ARBA00022723"/>
    </source>
</evidence>
<feature type="binding site" evidence="9">
    <location>
        <position position="158"/>
    </location>
    <ligand>
        <name>cob(II)alamin</name>
        <dbReference type="ChEBI" id="CHEBI:16304"/>
    </ligand>
</feature>
<keyword evidence="2 9" id="KW-0963">Cytoplasm</keyword>
<feature type="active site" description="Proton donor" evidence="9">
    <location>
        <position position="134"/>
    </location>
</feature>
<dbReference type="KEGG" id="alkq:M9189_11935"/>
<dbReference type="PROSITE" id="PS51379">
    <property type="entry name" value="4FE4S_FER_2"/>
    <property type="match status" value="1"/>
</dbReference>
<evidence type="ECO:0000256" key="2">
    <source>
        <dbReference type="ARBA" id="ARBA00022490"/>
    </source>
</evidence>
<dbReference type="Proteomes" id="UP001056426">
    <property type="component" value="Chromosome"/>
</dbReference>
<dbReference type="GO" id="GO:0031419">
    <property type="term" value="F:cobalamin binding"/>
    <property type="evidence" value="ECO:0007669"/>
    <property type="project" value="UniProtKB-KW"/>
</dbReference>
<keyword evidence="5 9" id="KW-0671">Queuosine biosynthesis</keyword>
<dbReference type="InterPro" id="IPR004453">
    <property type="entry name" value="QueG"/>
</dbReference>
<evidence type="ECO:0000256" key="3">
    <source>
        <dbReference type="ARBA" id="ARBA00022694"/>
    </source>
</evidence>
<reference evidence="11" key="2">
    <citation type="submission" date="2022-06" db="EMBL/GenBank/DDBJ databases">
        <title>Xiashengella guii gen. nov. sp. nov., a bacterium isolated form anaerobic digestion tank.</title>
        <authorList>
            <person name="Huang H."/>
        </authorList>
    </citation>
    <scope>NUCLEOTIDE SEQUENCE</scope>
    <source>
        <strain evidence="11">Ai-910</strain>
    </source>
</reference>
<evidence type="ECO:0000256" key="5">
    <source>
        <dbReference type="ARBA" id="ARBA00022785"/>
    </source>
</evidence>
<feature type="binding site" evidence="9">
    <location>
        <position position="242"/>
    </location>
    <ligand>
        <name>[4Fe-4S] cluster</name>
        <dbReference type="ChEBI" id="CHEBI:49883"/>
        <label>2</label>
    </ligand>
</feature>
<dbReference type="GO" id="GO:0005737">
    <property type="term" value="C:cytoplasm"/>
    <property type="evidence" value="ECO:0007669"/>
    <property type="project" value="UniProtKB-SubCell"/>
</dbReference>
<feature type="domain" description="4Fe-4S ferredoxin-type" evidence="10">
    <location>
        <begin position="180"/>
        <end position="209"/>
    </location>
</feature>
<evidence type="ECO:0000256" key="7">
    <source>
        <dbReference type="ARBA" id="ARBA00023004"/>
    </source>
</evidence>
<comment type="catalytic activity">
    <reaction evidence="9">
        <text>epoxyqueuosine(34) in tRNA + AH2 = queuosine(34) in tRNA + A + H2O</text>
        <dbReference type="Rhea" id="RHEA:32159"/>
        <dbReference type="Rhea" id="RHEA-COMP:18571"/>
        <dbReference type="Rhea" id="RHEA-COMP:18582"/>
        <dbReference type="ChEBI" id="CHEBI:13193"/>
        <dbReference type="ChEBI" id="CHEBI:15377"/>
        <dbReference type="ChEBI" id="CHEBI:17499"/>
        <dbReference type="ChEBI" id="CHEBI:194431"/>
        <dbReference type="ChEBI" id="CHEBI:194443"/>
        <dbReference type="EC" id="1.17.99.6"/>
    </reaction>
</comment>
<keyword evidence="9" id="KW-0846">Cobalamin</keyword>
<comment type="cofactor">
    <cofactor evidence="9">
        <name>[4Fe-4S] cluster</name>
        <dbReference type="ChEBI" id="CHEBI:49883"/>
    </cofactor>
    <text evidence="9">Binds 2 [4Fe-4S] clusters per monomer.</text>
</comment>
<feature type="binding site" evidence="9">
    <location>
        <position position="217"/>
    </location>
    <ligand>
        <name>cob(II)alamin</name>
        <dbReference type="ChEBI" id="CHEBI:16304"/>
    </ligand>
</feature>
<dbReference type="HAMAP" id="MF_00916">
    <property type="entry name" value="QueG"/>
    <property type="match status" value="1"/>
</dbReference>
<name>A0A9J6ZNS6_9BACT</name>
<feature type="binding site" evidence="9">
    <location>
        <position position="169"/>
    </location>
    <ligand>
        <name>cob(II)alamin</name>
        <dbReference type="ChEBI" id="CHEBI:16304"/>
    </ligand>
</feature>
<dbReference type="PANTHER" id="PTHR30002">
    <property type="entry name" value="EPOXYQUEUOSINE REDUCTASE"/>
    <property type="match status" value="1"/>
</dbReference>
<keyword evidence="7 9" id="KW-0408">Iron</keyword>
<dbReference type="InterPro" id="IPR017896">
    <property type="entry name" value="4Fe4S_Fe-S-bd"/>
</dbReference>
<comment type="subunit">
    <text evidence="9">Monomer.</text>
</comment>
<feature type="binding site" evidence="9">
    <location>
        <position position="199"/>
    </location>
    <ligand>
        <name>[4Fe-4S] cluster</name>
        <dbReference type="ChEBI" id="CHEBI:49883"/>
        <label>2</label>
    </ligand>
</feature>
<feature type="binding site" evidence="9">
    <location>
        <position position="61"/>
    </location>
    <ligand>
        <name>cob(II)alamin</name>
        <dbReference type="ChEBI" id="CHEBI:16304"/>
    </ligand>
</feature>
<dbReference type="Gene3D" id="3.30.70.20">
    <property type="match status" value="1"/>
</dbReference>
<dbReference type="RefSeq" id="WP_250723534.1">
    <property type="nucleotide sequence ID" value="NZ_CP098400.1"/>
</dbReference>
<keyword evidence="12" id="KW-1185">Reference proteome</keyword>
<dbReference type="InterPro" id="IPR013542">
    <property type="entry name" value="QueG_DUF1730"/>
</dbReference>
<dbReference type="SUPFAM" id="SSF46548">
    <property type="entry name" value="alpha-helical ferredoxin"/>
    <property type="match status" value="1"/>
</dbReference>
<feature type="binding site" evidence="9">
    <location>
        <position position="249"/>
    </location>
    <ligand>
        <name>[4Fe-4S] cluster</name>
        <dbReference type="ChEBI" id="CHEBI:49883"/>
        <label>1</label>
    </ligand>
</feature>
<dbReference type="PROSITE" id="PS00198">
    <property type="entry name" value="4FE4S_FER_1"/>
    <property type="match status" value="1"/>
</dbReference>
<evidence type="ECO:0000256" key="1">
    <source>
        <dbReference type="ARBA" id="ARBA00022485"/>
    </source>
</evidence>
<dbReference type="Pfam" id="PF13484">
    <property type="entry name" value="Fer4_16"/>
    <property type="match status" value="1"/>
</dbReference>
<comment type="cofactor">
    <cofactor evidence="9">
        <name>cob(II)alamin</name>
        <dbReference type="ChEBI" id="CHEBI:16304"/>
    </cofactor>
</comment>
<organism evidence="11 12">
    <name type="scientific">Xiashengella succiniciproducens</name>
    <dbReference type="NCBI Taxonomy" id="2949635"/>
    <lineage>
        <taxon>Bacteria</taxon>
        <taxon>Pseudomonadati</taxon>
        <taxon>Bacteroidota</taxon>
        <taxon>Bacteroidia</taxon>
        <taxon>Marinilabiliales</taxon>
        <taxon>Marinilabiliaceae</taxon>
        <taxon>Xiashengella</taxon>
    </lineage>
</organism>
<evidence type="ECO:0000256" key="9">
    <source>
        <dbReference type="HAMAP-Rule" id="MF_00916"/>
    </source>
</evidence>
<keyword evidence="9" id="KW-0170">Cobalt</keyword>
<keyword evidence="4 9" id="KW-0479">Metal-binding</keyword>
<evidence type="ECO:0000256" key="8">
    <source>
        <dbReference type="ARBA" id="ARBA00023014"/>
    </source>
</evidence>
<sequence length="310" mass="35458">MSLTAEYIAEGIRKKATELGFGEVGFAPAAELTEDKERLKAWLDKGYHAGMEYMEKHFEKRTNPSQLVEGAVSIISFLYNYKQSGVHLSEVAPKIARYAYGRDYHDVIREKLSELFSFIRDEYYPDLEGRYFVDSAPLLERTLAAKAGLGWIGKNNMLINRRLGSFVFLAEMLVNIELPYNRTPMTDRCGGCTKCIEACPTKAILPDRVIDSNRCISYLTIENKEDISEEFKGRLQGWTFGCDICQEVCPWNRKAPDTEEPEFKPSEHLLAMTPAQWGSLTQEKFSVLFKGSAVKRTKYSGWVRNYRFIS</sequence>
<dbReference type="InterPro" id="IPR017900">
    <property type="entry name" value="4Fe4S_Fe_S_CS"/>
</dbReference>
<dbReference type="GO" id="GO:0008616">
    <property type="term" value="P:tRNA queuosine(34) biosynthetic process"/>
    <property type="evidence" value="ECO:0007669"/>
    <property type="project" value="UniProtKB-UniRule"/>
</dbReference>
<comment type="subcellular location">
    <subcellularLocation>
        <location evidence="9">Cytoplasm</location>
    </subcellularLocation>
</comment>
<keyword evidence="6 9" id="KW-0560">Oxidoreductase</keyword>
<feature type="binding site" evidence="9">
    <location>
        <position position="224"/>
    </location>
    <ligand>
        <name>tRNA</name>
        <dbReference type="ChEBI" id="CHEBI:17843"/>
    </ligand>
</feature>
<feature type="binding site" evidence="9">
    <location>
        <begin position="242"/>
        <end position="243"/>
    </location>
    <ligand>
        <name>cob(II)alamin</name>
        <dbReference type="ChEBI" id="CHEBI:16304"/>
    </ligand>
</feature>
<feature type="binding site" evidence="9">
    <location>
        <position position="155"/>
    </location>
    <ligand>
        <name>cob(II)alamin</name>
        <dbReference type="ChEBI" id="CHEBI:16304"/>
    </ligand>
</feature>
<comment type="similarity">
    <text evidence="9">Belongs to the QueG family.</text>
</comment>
<dbReference type="Pfam" id="PF08331">
    <property type="entry name" value="QueG_DUF1730"/>
    <property type="match status" value="1"/>
</dbReference>
<feature type="binding site" evidence="9">
    <location>
        <position position="215"/>
    </location>
    <ligand>
        <name>[4Fe-4S] cluster</name>
        <dbReference type="ChEBI" id="CHEBI:49883"/>
        <label>2</label>
    </ligand>
</feature>
<evidence type="ECO:0000259" key="10">
    <source>
        <dbReference type="PROSITE" id="PS51379"/>
    </source>
</evidence>
<evidence type="ECO:0000313" key="11">
    <source>
        <dbReference type="EMBL" id="URW79562.1"/>
    </source>
</evidence>
<dbReference type="GO" id="GO:0052693">
    <property type="term" value="F:epoxyqueuosine reductase activity"/>
    <property type="evidence" value="ECO:0007669"/>
    <property type="project" value="UniProtKB-UniRule"/>
</dbReference>
<accession>A0A9J6ZNS6</accession>
<feature type="binding site" evidence="9">
    <location>
        <position position="245"/>
    </location>
    <ligand>
        <name>[4Fe-4S] cluster</name>
        <dbReference type="ChEBI" id="CHEBI:49883"/>
        <label>2</label>
    </ligand>
</feature>
<comment type="function">
    <text evidence="9">Catalyzes the conversion of epoxyqueuosine (oQ) to queuosine (Q), which is a hypermodified base found in the wobble positions of tRNA(Asp), tRNA(Asn), tRNA(His) and tRNA(Tyr).</text>
</comment>